<dbReference type="FunFam" id="3.40.50.150:FF:000073">
    <property type="entry name" value="THUMP domain containing 3"/>
    <property type="match status" value="1"/>
</dbReference>
<dbReference type="GO" id="GO:0030488">
    <property type="term" value="P:tRNA methylation"/>
    <property type="evidence" value="ECO:0007669"/>
    <property type="project" value="TreeGrafter"/>
</dbReference>
<sequence>MASRPAQSSSSAFFVTVGRGLENFAADEIRAKLLASRELGCQLGLALTREFGWKADLRKPQLEVIAHLNNEAFIVGFPLTRVSLANRSWCRSPGLRATVAHAVAVLAGVQSGAKVLDPMCGSGTILLEATMEWKSAYYIGADIDCSQLSSASRNIASSKQSIDLIKASVLALPLQSSSVDVIVCDMPFGRRFGRGNDIMSQTRSSLQEMIRVLVSSGILVLLVSQTMSQEVIKMVEDGKCCQYKTQINNALVDITKCPGHARKCKPDERACGEDASRTVYVLSLQEVVPVSLGETEASIHKYIKIRLGEKKDELNRCSEPSFN</sequence>
<dbReference type="GO" id="GO:0016423">
    <property type="term" value="F:tRNA (guanine) methyltransferase activity"/>
    <property type="evidence" value="ECO:0007669"/>
    <property type="project" value="TreeGrafter"/>
</dbReference>
<keyword evidence="4" id="KW-0489">Methyltransferase</keyword>
<evidence type="ECO:0000256" key="6">
    <source>
        <dbReference type="ARBA" id="ARBA00022694"/>
    </source>
</evidence>
<evidence type="ECO:0000259" key="8">
    <source>
        <dbReference type="PROSITE" id="PS51165"/>
    </source>
</evidence>
<dbReference type="InterPro" id="IPR029063">
    <property type="entry name" value="SAM-dependent_MTases_sf"/>
</dbReference>
<dbReference type="PANTHER" id="PTHR14911">
    <property type="entry name" value="THUMP DOMAIN-CONTAINING"/>
    <property type="match status" value="1"/>
</dbReference>
<keyword evidence="5" id="KW-0808">Transferase</keyword>
<evidence type="ECO:0000313" key="9">
    <source>
        <dbReference type="Ensembl" id="ENSEBUP00000017449.1"/>
    </source>
</evidence>
<dbReference type="InterPro" id="IPR053943">
    <property type="entry name" value="RlmKL-like_Mtase_CS"/>
</dbReference>
<dbReference type="Pfam" id="PF01170">
    <property type="entry name" value="UPF0020"/>
    <property type="match status" value="1"/>
</dbReference>
<evidence type="ECO:0000256" key="2">
    <source>
        <dbReference type="ARBA" id="ARBA00008361"/>
    </source>
</evidence>
<protein>
    <submittedName>
        <fullName evidence="9">THUMP domain containing 2</fullName>
    </submittedName>
</protein>
<dbReference type="Ensembl" id="ENSEBUT00000018025.1">
    <property type="protein sequence ID" value="ENSEBUP00000017449.1"/>
    <property type="gene ID" value="ENSEBUG00000010906.1"/>
</dbReference>
<dbReference type="SUPFAM" id="SSF53335">
    <property type="entry name" value="S-adenosyl-L-methionine-dependent methyltransferases"/>
    <property type="match status" value="1"/>
</dbReference>
<evidence type="ECO:0000256" key="3">
    <source>
        <dbReference type="ARBA" id="ARBA00022490"/>
    </source>
</evidence>
<evidence type="ECO:0000256" key="1">
    <source>
        <dbReference type="ARBA" id="ARBA00004496"/>
    </source>
</evidence>
<feature type="domain" description="THUMP" evidence="8">
    <location>
        <begin position="1"/>
        <end position="79"/>
    </location>
</feature>
<comment type="subcellular location">
    <subcellularLocation>
        <location evidence="1">Cytoplasm</location>
    </subcellularLocation>
</comment>
<organism evidence="9 10">
    <name type="scientific">Eptatretus burgeri</name>
    <name type="common">Inshore hagfish</name>
    <dbReference type="NCBI Taxonomy" id="7764"/>
    <lineage>
        <taxon>Eukaryota</taxon>
        <taxon>Metazoa</taxon>
        <taxon>Chordata</taxon>
        <taxon>Craniata</taxon>
        <taxon>Vertebrata</taxon>
        <taxon>Cyclostomata</taxon>
        <taxon>Myxini</taxon>
        <taxon>Myxiniformes</taxon>
        <taxon>Myxinidae</taxon>
        <taxon>Eptatretinae</taxon>
        <taxon>Eptatretus</taxon>
    </lineage>
</organism>
<dbReference type="CDD" id="cd02440">
    <property type="entry name" value="AdoMet_MTases"/>
    <property type="match status" value="1"/>
</dbReference>
<dbReference type="InterPro" id="IPR004114">
    <property type="entry name" value="THUMP_dom"/>
</dbReference>
<dbReference type="PROSITE" id="PS51165">
    <property type="entry name" value="THUMP"/>
    <property type="match status" value="1"/>
</dbReference>
<keyword evidence="6" id="KW-0819">tRNA processing</keyword>
<evidence type="ECO:0000256" key="7">
    <source>
        <dbReference type="PROSITE-ProRule" id="PRU00529"/>
    </source>
</evidence>
<dbReference type="GO" id="GO:0043527">
    <property type="term" value="C:tRNA methyltransferase complex"/>
    <property type="evidence" value="ECO:0007669"/>
    <property type="project" value="UniProtKB-ARBA"/>
</dbReference>
<proteinExistence type="inferred from homology"/>
<keyword evidence="10" id="KW-1185">Reference proteome</keyword>
<keyword evidence="7" id="KW-0694">RNA-binding</keyword>
<evidence type="ECO:0000313" key="10">
    <source>
        <dbReference type="Proteomes" id="UP000694388"/>
    </source>
</evidence>
<dbReference type="PROSITE" id="PS01261">
    <property type="entry name" value="UPF0020"/>
    <property type="match status" value="1"/>
</dbReference>
<evidence type="ECO:0000256" key="4">
    <source>
        <dbReference type="ARBA" id="ARBA00022603"/>
    </source>
</evidence>
<dbReference type="Proteomes" id="UP000694388">
    <property type="component" value="Unplaced"/>
</dbReference>
<accession>A0A8C4QLV1</accession>
<name>A0A8C4QLV1_EPTBU</name>
<comment type="similarity">
    <text evidence="2">Belongs to the methyltransferase superfamily.</text>
</comment>
<dbReference type="OMA" id="HAGINNC"/>
<dbReference type="GO" id="GO:0005737">
    <property type="term" value="C:cytoplasm"/>
    <property type="evidence" value="ECO:0007669"/>
    <property type="project" value="UniProtKB-SubCell"/>
</dbReference>
<dbReference type="GeneTree" id="ENSGT00530000063557"/>
<dbReference type="Gene3D" id="3.40.50.150">
    <property type="entry name" value="Vaccinia Virus protein VP39"/>
    <property type="match status" value="1"/>
</dbReference>
<reference evidence="9" key="1">
    <citation type="submission" date="2025-08" db="UniProtKB">
        <authorList>
            <consortium name="Ensembl"/>
        </authorList>
    </citation>
    <scope>IDENTIFICATION</scope>
</reference>
<dbReference type="PRINTS" id="PR00507">
    <property type="entry name" value="N12N6MTFRASE"/>
</dbReference>
<reference evidence="9" key="2">
    <citation type="submission" date="2025-09" db="UniProtKB">
        <authorList>
            <consortium name="Ensembl"/>
        </authorList>
    </citation>
    <scope>IDENTIFICATION</scope>
</reference>
<dbReference type="GO" id="GO:0003723">
    <property type="term" value="F:RNA binding"/>
    <property type="evidence" value="ECO:0007669"/>
    <property type="project" value="UniProtKB-UniRule"/>
</dbReference>
<dbReference type="AlphaFoldDB" id="A0A8C4QLV1"/>
<dbReference type="PANTHER" id="PTHR14911:SF1">
    <property type="entry name" value="THUMP DOMAIN-CONTAINING PROTEIN 2"/>
    <property type="match status" value="1"/>
</dbReference>
<evidence type="ECO:0000256" key="5">
    <source>
        <dbReference type="ARBA" id="ARBA00022679"/>
    </source>
</evidence>
<dbReference type="InterPro" id="IPR000241">
    <property type="entry name" value="RlmKL-like_Mtase"/>
</dbReference>
<keyword evidence="3" id="KW-0963">Cytoplasm</keyword>